<organism evidence="1 2">
    <name type="scientific">Acetobacter pasteurianus</name>
    <name type="common">Acetobacter turbidans</name>
    <dbReference type="NCBI Taxonomy" id="438"/>
    <lineage>
        <taxon>Bacteria</taxon>
        <taxon>Pseudomonadati</taxon>
        <taxon>Pseudomonadota</taxon>
        <taxon>Alphaproteobacteria</taxon>
        <taxon>Acetobacterales</taxon>
        <taxon>Acetobacteraceae</taxon>
        <taxon>Acetobacter</taxon>
    </lineage>
</organism>
<protein>
    <submittedName>
        <fullName evidence="1">Uncharacterized protein</fullName>
    </submittedName>
</protein>
<gene>
    <name evidence="1" type="ORF">SRCM100623_02103</name>
</gene>
<name>A0A1A0D7D9_ACEPA</name>
<dbReference type="OrthoDB" id="7220141at2"/>
<reference evidence="1 2" key="1">
    <citation type="submission" date="2016-05" db="EMBL/GenBank/DDBJ databases">
        <title>Genome sequencing of Acetobacter pasteurianus strain SRCM100623.</title>
        <authorList>
            <person name="Song Y.R."/>
        </authorList>
    </citation>
    <scope>NUCLEOTIDE SEQUENCE [LARGE SCALE GENOMIC DNA]</scope>
    <source>
        <strain evidence="1 2">SRCM100623</strain>
    </source>
</reference>
<dbReference type="EMBL" id="LYUD01000110">
    <property type="protein sequence ID" value="OAZ71213.1"/>
    <property type="molecule type" value="Genomic_DNA"/>
</dbReference>
<proteinExistence type="predicted"/>
<sequence length="220" mass="24813">MSNMTQASQKLPIWKQGTIRLIDIAPGVSGRFRLRQGLPVSLAWYDILFREGHIRVEINGQVCHGHLEEVPGETGGCSHVIDDRLFNALFPHGQTLPLCLAGYNMAFLHTLIGAPWDEPPYLLCLYKMSRMFDLGKTGDYTLAEIAEYTDPEVHVPWYENEALTRVELGRVVLRKLLSMCRLNMMVALSGAKVPPPPTSEPFGKIRGWQQMEGGVFRDFE</sequence>
<accession>A0A1A0D7D9</accession>
<dbReference type="RefSeq" id="WP_064776268.1">
    <property type="nucleotide sequence ID" value="NZ_LYUD01000110.1"/>
</dbReference>
<comment type="caution">
    <text evidence="1">The sequence shown here is derived from an EMBL/GenBank/DDBJ whole genome shotgun (WGS) entry which is preliminary data.</text>
</comment>
<dbReference type="PATRIC" id="fig|438.15.peg.2338"/>
<evidence type="ECO:0000313" key="1">
    <source>
        <dbReference type="EMBL" id="OAZ71213.1"/>
    </source>
</evidence>
<dbReference type="AlphaFoldDB" id="A0A1A0D7D9"/>
<evidence type="ECO:0000313" key="2">
    <source>
        <dbReference type="Proteomes" id="UP000093796"/>
    </source>
</evidence>
<dbReference type="Proteomes" id="UP000093796">
    <property type="component" value="Unassembled WGS sequence"/>
</dbReference>